<dbReference type="KEGG" id="pfj:MYCFIDRAFT_147009"/>
<dbReference type="Proteomes" id="UP000016932">
    <property type="component" value="Unassembled WGS sequence"/>
</dbReference>
<protein>
    <submittedName>
        <fullName evidence="2">Uncharacterized protein</fullName>
    </submittedName>
</protein>
<accession>M2YH31</accession>
<keyword evidence="1" id="KW-0812">Transmembrane</keyword>
<dbReference type="HOGENOM" id="CLU_3147284_0_0_1"/>
<keyword evidence="1" id="KW-0472">Membrane</keyword>
<evidence type="ECO:0000256" key="1">
    <source>
        <dbReference type="SAM" id="Phobius"/>
    </source>
</evidence>
<keyword evidence="3" id="KW-1185">Reference proteome</keyword>
<evidence type="ECO:0000313" key="2">
    <source>
        <dbReference type="EMBL" id="EME77130.1"/>
    </source>
</evidence>
<evidence type="ECO:0000313" key="3">
    <source>
        <dbReference type="Proteomes" id="UP000016932"/>
    </source>
</evidence>
<gene>
    <name evidence="2" type="ORF">MYCFIDRAFT_147009</name>
</gene>
<sequence>QIDLVYALIFSSSNVLQISKTGEGKSLVFIAFTYLTGLITLQFTLLNRLGEEQAEAIDNRY</sequence>
<feature type="non-terminal residue" evidence="2">
    <location>
        <position position="1"/>
    </location>
</feature>
<dbReference type="VEuPathDB" id="FungiDB:MYCFIDRAFT_147009"/>
<dbReference type="EMBL" id="KB446568">
    <property type="protein sequence ID" value="EME77130.1"/>
    <property type="molecule type" value="Genomic_DNA"/>
</dbReference>
<keyword evidence="1" id="KW-1133">Transmembrane helix</keyword>
<dbReference type="OrthoDB" id="5413666at2759"/>
<feature type="transmembrane region" description="Helical" evidence="1">
    <location>
        <begin position="26"/>
        <end position="46"/>
    </location>
</feature>
<organism evidence="2 3">
    <name type="scientific">Pseudocercospora fijiensis (strain CIRAD86)</name>
    <name type="common">Black leaf streak disease fungus</name>
    <name type="synonym">Mycosphaerella fijiensis</name>
    <dbReference type="NCBI Taxonomy" id="383855"/>
    <lineage>
        <taxon>Eukaryota</taxon>
        <taxon>Fungi</taxon>
        <taxon>Dikarya</taxon>
        <taxon>Ascomycota</taxon>
        <taxon>Pezizomycotina</taxon>
        <taxon>Dothideomycetes</taxon>
        <taxon>Dothideomycetidae</taxon>
        <taxon>Mycosphaerellales</taxon>
        <taxon>Mycosphaerellaceae</taxon>
        <taxon>Pseudocercospora</taxon>
    </lineage>
</organism>
<proteinExistence type="predicted"/>
<dbReference type="RefSeq" id="XP_007932265.1">
    <property type="nucleotide sequence ID" value="XM_007934074.1"/>
</dbReference>
<reference evidence="2 3" key="1">
    <citation type="journal article" date="2012" name="PLoS Pathog.">
        <title>Diverse lifestyles and strategies of plant pathogenesis encoded in the genomes of eighteen Dothideomycetes fungi.</title>
        <authorList>
            <person name="Ohm R.A."/>
            <person name="Feau N."/>
            <person name="Henrissat B."/>
            <person name="Schoch C.L."/>
            <person name="Horwitz B.A."/>
            <person name="Barry K.W."/>
            <person name="Condon B.J."/>
            <person name="Copeland A.C."/>
            <person name="Dhillon B."/>
            <person name="Glaser F."/>
            <person name="Hesse C.N."/>
            <person name="Kosti I."/>
            <person name="LaButti K."/>
            <person name="Lindquist E.A."/>
            <person name="Lucas S."/>
            <person name="Salamov A.A."/>
            <person name="Bradshaw R.E."/>
            <person name="Ciuffetti L."/>
            <person name="Hamelin R.C."/>
            <person name="Kema G.H.J."/>
            <person name="Lawrence C."/>
            <person name="Scott J.A."/>
            <person name="Spatafora J.W."/>
            <person name="Turgeon B.G."/>
            <person name="de Wit P.J.G.M."/>
            <person name="Zhong S."/>
            <person name="Goodwin S.B."/>
            <person name="Grigoriev I.V."/>
        </authorList>
    </citation>
    <scope>NUCLEOTIDE SEQUENCE [LARGE SCALE GENOMIC DNA]</scope>
    <source>
        <strain evidence="2 3">CIRAD86</strain>
    </source>
</reference>
<dbReference type="AlphaFoldDB" id="M2YH31"/>
<name>M2YH31_PSEFD</name>
<dbReference type="GeneID" id="19331356"/>